<gene>
    <name evidence="1" type="ORF">UFOPK2602_02526</name>
</gene>
<sequence length="118" mass="13192">MRSQRSVKARILHVSSTKRIPAFTKNEMDPKTCSNCSGSIWPEARTASSTSIAVASENAISCTGVAPASWRWYEHTFIGFHFGAFFAHQAIMSTMRRLDGSGGKMYVPRLRYSFTMSF</sequence>
<evidence type="ECO:0000313" key="1">
    <source>
        <dbReference type="EMBL" id="CAB4734002.1"/>
    </source>
</evidence>
<dbReference type="AlphaFoldDB" id="A0A6J6SGP7"/>
<protein>
    <submittedName>
        <fullName evidence="1">Unannotated protein</fullName>
    </submittedName>
</protein>
<reference evidence="1" key="1">
    <citation type="submission" date="2020-05" db="EMBL/GenBank/DDBJ databases">
        <authorList>
            <person name="Chiriac C."/>
            <person name="Salcher M."/>
            <person name="Ghai R."/>
            <person name="Kavagutti S V."/>
        </authorList>
    </citation>
    <scope>NUCLEOTIDE SEQUENCE</scope>
</reference>
<organism evidence="1">
    <name type="scientific">freshwater metagenome</name>
    <dbReference type="NCBI Taxonomy" id="449393"/>
    <lineage>
        <taxon>unclassified sequences</taxon>
        <taxon>metagenomes</taxon>
        <taxon>ecological metagenomes</taxon>
    </lineage>
</organism>
<proteinExistence type="predicted"/>
<accession>A0A6J6SGP7</accession>
<name>A0A6J6SGP7_9ZZZZ</name>
<dbReference type="EMBL" id="CAEZXX010000286">
    <property type="protein sequence ID" value="CAB4734002.1"/>
    <property type="molecule type" value="Genomic_DNA"/>
</dbReference>